<evidence type="ECO:0000256" key="6">
    <source>
        <dbReference type="SAM" id="MobiDB-lite"/>
    </source>
</evidence>
<feature type="region of interest" description="Disordered" evidence="6">
    <location>
        <begin position="111"/>
        <end position="134"/>
    </location>
</feature>
<dbReference type="KEGG" id="taes:123138659"/>
<feature type="region of interest" description="Disordered" evidence="6">
    <location>
        <begin position="30"/>
        <end position="49"/>
    </location>
</feature>
<dbReference type="AlphaFoldDB" id="A0A3B6PRV5"/>
<protein>
    <submittedName>
        <fullName evidence="8">Ethylene response factor</fullName>
    </submittedName>
</protein>
<dbReference type="PANTHER" id="PTHR31190">
    <property type="entry name" value="DNA-BINDING DOMAIN"/>
    <property type="match status" value="1"/>
</dbReference>
<sequence length="398" mass="42985">MCGGAILKGLKVPAPARKVTAAVLWPEKNKPKRADGGARHLAGLGRRGGLGLDDGEADFEADFEEFEADSGDSDQELGRGGVAEKDGDDEVVETKPFAAVKRSLSQDDLSTMTTAGFDGPAQRSAKRKRKNEFRGIRQRPWGKWAAEIRDPSKGVRVWLGTFNSAEEAARAYDVEARRIRGKKAKVNFPEEPTVPQKRRACPAAPKVPKSSAAQEPTVIPAVNNLANPNAFVYPSADFASKQPLVQPDNVPFVPAINSAAPVEAPVMNMYSDQGSNSFGCSDLGWEYDTKTPDISSIAPISTIAEGAETALLQSNTYNPAVIAEGAESAPVQTNTYNSVVPPVMENNAVDFEPWMRFLLDDGVDEPIDSLLNFDVPQDVVGNMDLWSFDDMPICGEIF</sequence>
<dbReference type="EMBL" id="MG840431">
    <property type="protein sequence ID" value="QBC40989.1"/>
    <property type="molecule type" value="mRNA"/>
</dbReference>
<dbReference type="Gramene" id="TraesARI6B03G03565720.1">
    <property type="protein sequence ID" value="TraesARI6B03G03565720.1"/>
    <property type="gene ID" value="TraesARI6B03G03565720"/>
</dbReference>
<name>A0A3B6PRV5_WHEAT</name>
<dbReference type="PANTHER" id="PTHR31190:SF44">
    <property type="entry name" value="ETHYLENE-RESPONSIVE TRANSCRIPTION FACTOR 1"/>
    <property type="match status" value="1"/>
</dbReference>
<keyword evidence="4" id="KW-0804">Transcription</keyword>
<dbReference type="Gene3D" id="3.30.730.10">
    <property type="entry name" value="AP2/ERF domain"/>
    <property type="match status" value="1"/>
</dbReference>
<reference evidence="8" key="1">
    <citation type="submission" date="2018-01" db="EMBL/GenBank/DDBJ databases">
        <title>Identification of ERF VII genes in hexaploid wheat.</title>
        <authorList>
            <person name="Wei X."/>
            <person name="Zhang Z."/>
        </authorList>
    </citation>
    <scope>NUCLEOTIDE SEQUENCE</scope>
</reference>
<dbReference type="InterPro" id="IPR016177">
    <property type="entry name" value="DNA-bd_dom_sf"/>
</dbReference>
<dbReference type="CDD" id="cd00018">
    <property type="entry name" value="AP2"/>
    <property type="match status" value="1"/>
</dbReference>
<feature type="domain" description="AP2/ERF" evidence="7">
    <location>
        <begin position="132"/>
        <end position="189"/>
    </location>
</feature>
<dbReference type="EnsemblPlants" id="TraesCS6B02G375400.1">
    <property type="protein sequence ID" value="TraesCS6B02G375400.1"/>
    <property type="gene ID" value="TraesCS6B02G375400"/>
</dbReference>
<evidence type="ECO:0000313" key="10">
    <source>
        <dbReference type="Proteomes" id="UP000019116"/>
    </source>
</evidence>
<dbReference type="GeneID" id="123138659"/>
<feature type="compositionally biased region" description="Low complexity" evidence="6">
    <location>
        <begin position="201"/>
        <end position="212"/>
    </location>
</feature>
<evidence type="ECO:0000313" key="9">
    <source>
        <dbReference type="EnsemblPlants" id="TraesCS6B02G375400.1"/>
    </source>
</evidence>
<evidence type="ECO:0000259" key="7">
    <source>
        <dbReference type="PROSITE" id="PS51032"/>
    </source>
</evidence>
<dbReference type="SUPFAM" id="SSF54171">
    <property type="entry name" value="DNA-binding domain"/>
    <property type="match status" value="1"/>
</dbReference>
<dbReference type="PRINTS" id="PR00367">
    <property type="entry name" value="ETHRSPELEMNT"/>
</dbReference>
<evidence type="ECO:0000256" key="3">
    <source>
        <dbReference type="ARBA" id="ARBA00023125"/>
    </source>
</evidence>
<dbReference type="SMART" id="SM00380">
    <property type="entry name" value="AP2"/>
    <property type="match status" value="1"/>
</dbReference>
<dbReference type="Gramene" id="TraesNOR6B03G03642060.1">
    <property type="protein sequence ID" value="TraesNOR6B03G03642060.1"/>
    <property type="gene ID" value="TraesNOR6B03G03642060"/>
</dbReference>
<gene>
    <name evidence="9" type="primary">LOC123138659</name>
</gene>
<reference evidence="9" key="2">
    <citation type="submission" date="2018-08" db="EMBL/GenBank/DDBJ databases">
        <authorList>
            <person name="Rossello M."/>
        </authorList>
    </citation>
    <scope>NUCLEOTIDE SEQUENCE [LARGE SCALE GENOMIC DNA]</scope>
    <source>
        <strain evidence="9">cv. Chinese Spring</strain>
    </source>
</reference>
<keyword evidence="3" id="KW-0238">DNA-binding</keyword>
<evidence type="ECO:0000256" key="2">
    <source>
        <dbReference type="ARBA" id="ARBA00023015"/>
    </source>
</evidence>
<dbReference type="GO" id="GO:0005634">
    <property type="term" value="C:nucleus"/>
    <property type="evidence" value="ECO:0007669"/>
    <property type="project" value="UniProtKB-SubCell"/>
</dbReference>
<evidence type="ECO:0000256" key="5">
    <source>
        <dbReference type="ARBA" id="ARBA00023242"/>
    </source>
</evidence>
<dbReference type="Pfam" id="PF00847">
    <property type="entry name" value="AP2"/>
    <property type="match status" value="1"/>
</dbReference>
<dbReference type="RefSeq" id="XP_044414533.1">
    <property type="nucleotide sequence ID" value="XM_044558598.1"/>
</dbReference>
<evidence type="ECO:0000256" key="4">
    <source>
        <dbReference type="ARBA" id="ARBA00023163"/>
    </source>
</evidence>
<dbReference type="InterPro" id="IPR036955">
    <property type="entry name" value="AP2/ERF_dom_sf"/>
</dbReference>
<dbReference type="Gramene" id="TraesCS6B02G375400.1">
    <property type="protein sequence ID" value="TraesCS6B02G375400.1"/>
    <property type="gene ID" value="TraesCS6B02G375400"/>
</dbReference>
<dbReference type="GO" id="GO:0003677">
    <property type="term" value="F:DNA binding"/>
    <property type="evidence" value="ECO:0007669"/>
    <property type="project" value="UniProtKB-KW"/>
</dbReference>
<dbReference type="InterPro" id="IPR001471">
    <property type="entry name" value="AP2/ERF_dom"/>
</dbReference>
<feature type="region of interest" description="Disordered" evidence="6">
    <location>
        <begin position="191"/>
        <end position="212"/>
    </location>
</feature>
<keyword evidence="5" id="KW-0539">Nucleus</keyword>
<evidence type="ECO:0000313" key="8">
    <source>
        <dbReference type="EMBL" id="QBC40989.1"/>
    </source>
</evidence>
<dbReference type="FunFam" id="3.30.730.10:FF:000001">
    <property type="entry name" value="Ethylene-responsive transcription factor 2"/>
    <property type="match status" value="1"/>
</dbReference>
<dbReference type="Proteomes" id="UP000019116">
    <property type="component" value="Chromosome 6B"/>
</dbReference>
<dbReference type="PROSITE" id="PS51032">
    <property type="entry name" value="AP2_ERF"/>
    <property type="match status" value="1"/>
</dbReference>
<organism evidence="9">
    <name type="scientific">Triticum aestivum</name>
    <name type="common">Wheat</name>
    <dbReference type="NCBI Taxonomy" id="4565"/>
    <lineage>
        <taxon>Eukaryota</taxon>
        <taxon>Viridiplantae</taxon>
        <taxon>Streptophyta</taxon>
        <taxon>Embryophyta</taxon>
        <taxon>Tracheophyta</taxon>
        <taxon>Spermatophyta</taxon>
        <taxon>Magnoliopsida</taxon>
        <taxon>Liliopsida</taxon>
        <taxon>Poales</taxon>
        <taxon>Poaceae</taxon>
        <taxon>BOP clade</taxon>
        <taxon>Pooideae</taxon>
        <taxon>Triticodae</taxon>
        <taxon>Triticeae</taxon>
        <taxon>Triticinae</taxon>
        <taxon>Triticum</taxon>
    </lineage>
</organism>
<evidence type="ECO:0000256" key="1">
    <source>
        <dbReference type="ARBA" id="ARBA00004123"/>
    </source>
</evidence>
<proteinExistence type="evidence at transcript level"/>
<keyword evidence="2" id="KW-0805">Transcription regulation</keyword>
<dbReference type="Gramene" id="TraesCS6B03G1063300.1">
    <property type="protein sequence ID" value="TraesCS6B03G1063300.1.CDS"/>
    <property type="gene ID" value="TraesCS6B03G1063300"/>
</dbReference>
<dbReference type="GO" id="GO:0009873">
    <property type="term" value="P:ethylene-activated signaling pathway"/>
    <property type="evidence" value="ECO:0007669"/>
    <property type="project" value="InterPro"/>
</dbReference>
<dbReference type="GO" id="GO:0003700">
    <property type="term" value="F:DNA-binding transcription factor activity"/>
    <property type="evidence" value="ECO:0007669"/>
    <property type="project" value="InterPro"/>
</dbReference>
<dbReference type="InterPro" id="IPR044808">
    <property type="entry name" value="ERF_plant"/>
</dbReference>
<reference evidence="9" key="3">
    <citation type="submission" date="2018-10" db="UniProtKB">
        <authorList>
            <consortium name="EnsemblPlants"/>
        </authorList>
    </citation>
    <scope>IDENTIFICATION</scope>
</reference>
<feature type="region of interest" description="Disordered" evidence="6">
    <location>
        <begin position="61"/>
        <end position="93"/>
    </location>
</feature>
<comment type="subcellular location">
    <subcellularLocation>
        <location evidence="1">Nucleus</location>
    </subcellularLocation>
</comment>
<keyword evidence="10" id="KW-1185">Reference proteome</keyword>
<dbReference type="OMA" id="WEHESKT"/>
<feature type="compositionally biased region" description="Acidic residues" evidence="6">
    <location>
        <begin position="61"/>
        <end position="75"/>
    </location>
</feature>
<accession>A0A3B6PRV5</accession>
<dbReference type="SMR" id="A0A3B6PRV5"/>